<name>A0A8B8A0E7_ACAPL</name>
<evidence type="ECO:0000313" key="9">
    <source>
        <dbReference type="Proteomes" id="UP000694845"/>
    </source>
</evidence>
<feature type="compositionally biased region" description="Gly residues" evidence="7">
    <location>
        <begin position="254"/>
        <end position="270"/>
    </location>
</feature>
<feature type="compositionally biased region" description="Low complexity" evidence="7">
    <location>
        <begin position="232"/>
        <end position="248"/>
    </location>
</feature>
<evidence type="ECO:0000313" key="10">
    <source>
        <dbReference type="RefSeq" id="XP_022109311.1"/>
    </source>
</evidence>
<dbReference type="SMART" id="SM00720">
    <property type="entry name" value="calpain_III"/>
    <property type="match status" value="1"/>
</dbReference>
<dbReference type="PANTHER" id="PTHR46143:SF1">
    <property type="entry name" value="CALPAIN-7"/>
    <property type="match status" value="1"/>
</dbReference>
<dbReference type="InterPro" id="IPR022684">
    <property type="entry name" value="Calpain_cysteine_protease"/>
</dbReference>
<dbReference type="InterPro" id="IPR022683">
    <property type="entry name" value="Calpain_III"/>
</dbReference>
<dbReference type="Proteomes" id="UP000694845">
    <property type="component" value="Unplaced"/>
</dbReference>
<dbReference type="InterPro" id="IPR051297">
    <property type="entry name" value="PalB/RIM13"/>
</dbReference>
<dbReference type="CDD" id="cd00044">
    <property type="entry name" value="CysPc"/>
    <property type="match status" value="1"/>
</dbReference>
<dbReference type="Pfam" id="PF01067">
    <property type="entry name" value="Calpain_III"/>
    <property type="match status" value="1"/>
</dbReference>
<feature type="region of interest" description="Disordered" evidence="7">
    <location>
        <begin position="1"/>
        <end position="29"/>
    </location>
</feature>
<keyword evidence="9" id="KW-1185">Reference proteome</keyword>
<dbReference type="PANTHER" id="PTHR46143">
    <property type="entry name" value="CALPAIN-7"/>
    <property type="match status" value="1"/>
</dbReference>
<dbReference type="Pfam" id="PF04212">
    <property type="entry name" value="MIT"/>
    <property type="match status" value="1"/>
</dbReference>
<dbReference type="SUPFAM" id="SSF116846">
    <property type="entry name" value="MIT domain"/>
    <property type="match status" value="2"/>
</dbReference>
<dbReference type="SMART" id="SM00230">
    <property type="entry name" value="CysPc"/>
    <property type="match status" value="1"/>
</dbReference>
<dbReference type="RefSeq" id="XP_022109311.1">
    <property type="nucleotide sequence ID" value="XM_022253619.1"/>
</dbReference>
<dbReference type="Gene3D" id="2.60.120.380">
    <property type="match status" value="2"/>
</dbReference>
<accession>A0A8B8A0E7</accession>
<dbReference type="InterPro" id="IPR001300">
    <property type="entry name" value="Peptidase_C2_calpain_cat"/>
</dbReference>
<dbReference type="SUPFAM" id="SSF49758">
    <property type="entry name" value="Calpain large subunit, middle domain (domain III)"/>
    <property type="match status" value="2"/>
</dbReference>
<dbReference type="PRINTS" id="PR00704">
    <property type="entry name" value="CALPAIN"/>
</dbReference>
<dbReference type="AlphaFoldDB" id="A0A8B8A0E7"/>
<feature type="active site" evidence="5 6">
    <location>
        <position position="359"/>
    </location>
</feature>
<dbReference type="GeneID" id="110989319"/>
<keyword evidence="3 6" id="KW-0378">Hydrolase</keyword>
<feature type="active site" evidence="5 6">
    <location>
        <position position="527"/>
    </location>
</feature>
<keyword evidence="4 6" id="KW-0788">Thiol protease</keyword>
<dbReference type="CTD" id="23473"/>
<dbReference type="Gene3D" id="1.20.58.80">
    <property type="entry name" value="Phosphotransferase system, lactose/cellobiose-type IIA subunit"/>
    <property type="match status" value="2"/>
</dbReference>
<keyword evidence="2 6" id="KW-0645">Protease</keyword>
<feature type="domain" description="Calpain catalytic" evidence="8">
    <location>
        <begin position="307"/>
        <end position="609"/>
    </location>
</feature>
<dbReference type="GO" id="GO:0006508">
    <property type="term" value="P:proteolysis"/>
    <property type="evidence" value="ECO:0007669"/>
    <property type="project" value="UniProtKB-KW"/>
</dbReference>
<sequence length="878" mass="98183">MFWSDFSRNYGENGQSDADEPRASSSASLSTYGSAHSDVLVRDAAEFATKATQCDRAGQYQTAIFYYAEAIQAMYNASLAVPNLNLAERYSEYTKRVKELHQIVTQNSRQVATPVKSDDQIAAERANFLLRQAFEEDEQGNQEDATELYLNAAEMCIEAGRSCSSADQRTKLNRLAKQALDRAEQLKKKNEPVLHLPEPPSTLPDLPSLSPQPSPHPSPRASPKPAKRNTHSGSGSAAGSNNAGSNSGRLPALGGDGGPSKAGKGGVGGGSYTPEEIAVLRTTSFINGREFLPYISQADLKEKFAYSIPFTDKCGQLALATKQKSRLANFRRPSEFCSDPQMIFAISAFSIKQTIVQDCSFLASLAISANYERRFKKSVITKIIYPQDKQGKPIYNPCGKYMVILRLNGVKRKVIIDDYLPMDKHGDLLCSFSNNRNELWVSLLEKAYMKVMGGYDFPGSNSNIDLHALTGWIPERQAIKPDSKEFDKDKVFAKLKDRFHKGDVLATLATGVMSDAEGDRAGLVPTHAYAMLDIREIMGKKLLQLKNPWSHLRWKGRYSETDETNWTPELQKALNFDPKNAQQFDNGVFWIDLDSLCHFFDVIYMNWNPKLFPYTYVIHSEWKAGEGPKKDNFNLSNNPQYKLDLRGTGAVWVLLTRHITDKDDFADNKEFITLLVYKGGKKVYYPNDPPPFIDGTRINSPHYLCKMLIQERSLFTVVVSQFEKSNTIRYSLRVYSTCEFKLSKMPEPYTNTKQITGEWKGKTAGGCANNRATFTNNPIYQVTLQEKTKGNFFMIDLKGPREFHVGFELVAIAAEGPGTAAFSKQMTGDYRRGFTVLQLEDLPGGTYNVRPTTFSPGQEGPFFLTLSASCPMKVAQLQ</sequence>
<comment type="similarity">
    <text evidence="1">Belongs to the peptidase C2 family.</text>
</comment>
<dbReference type="InterPro" id="IPR036181">
    <property type="entry name" value="MIT_dom_sf"/>
</dbReference>
<evidence type="ECO:0000256" key="4">
    <source>
        <dbReference type="ARBA" id="ARBA00022807"/>
    </source>
</evidence>
<evidence type="ECO:0000256" key="5">
    <source>
        <dbReference type="PIRSR" id="PIRSR622684-1"/>
    </source>
</evidence>
<feature type="compositionally biased region" description="Polar residues" evidence="7">
    <location>
        <begin position="1"/>
        <end position="16"/>
    </location>
</feature>
<evidence type="ECO:0000259" key="8">
    <source>
        <dbReference type="PROSITE" id="PS50203"/>
    </source>
</evidence>
<dbReference type="GO" id="GO:0004198">
    <property type="term" value="F:calcium-dependent cysteine-type endopeptidase activity"/>
    <property type="evidence" value="ECO:0007669"/>
    <property type="project" value="InterPro"/>
</dbReference>
<evidence type="ECO:0000256" key="7">
    <source>
        <dbReference type="SAM" id="MobiDB-lite"/>
    </source>
</evidence>
<dbReference type="SMART" id="SM00745">
    <property type="entry name" value="MIT"/>
    <property type="match status" value="2"/>
</dbReference>
<dbReference type="InterPro" id="IPR007330">
    <property type="entry name" value="MIT_dom"/>
</dbReference>
<feature type="compositionally biased region" description="Pro residues" evidence="7">
    <location>
        <begin position="210"/>
        <end position="222"/>
    </location>
</feature>
<evidence type="ECO:0000256" key="6">
    <source>
        <dbReference type="PROSITE-ProRule" id="PRU00239"/>
    </source>
</evidence>
<dbReference type="InterPro" id="IPR022682">
    <property type="entry name" value="Calpain_domain_III"/>
</dbReference>
<dbReference type="KEGG" id="aplc:110989319"/>
<gene>
    <name evidence="10" type="primary">LOC110989319</name>
</gene>
<evidence type="ECO:0000256" key="3">
    <source>
        <dbReference type="ARBA" id="ARBA00022801"/>
    </source>
</evidence>
<dbReference type="Pfam" id="PF00648">
    <property type="entry name" value="Peptidase_C2"/>
    <property type="match status" value="1"/>
</dbReference>
<dbReference type="Gene3D" id="3.90.70.10">
    <property type="entry name" value="Cysteine proteinases"/>
    <property type="match status" value="1"/>
</dbReference>
<protein>
    <submittedName>
        <fullName evidence="10">Calpain-7-like isoform X1</fullName>
    </submittedName>
</protein>
<dbReference type="PROSITE" id="PS50203">
    <property type="entry name" value="CALPAIN_CAT"/>
    <property type="match status" value="1"/>
</dbReference>
<evidence type="ECO:0000256" key="2">
    <source>
        <dbReference type="ARBA" id="ARBA00022670"/>
    </source>
</evidence>
<feature type="active site" evidence="5 6">
    <location>
        <position position="547"/>
    </location>
</feature>
<dbReference type="InterPro" id="IPR038765">
    <property type="entry name" value="Papain-like_cys_pep_sf"/>
</dbReference>
<reference evidence="10" key="1">
    <citation type="submission" date="2025-08" db="UniProtKB">
        <authorList>
            <consortium name="RefSeq"/>
        </authorList>
    </citation>
    <scope>IDENTIFICATION</scope>
</reference>
<organism evidence="9 10">
    <name type="scientific">Acanthaster planci</name>
    <name type="common">Crown-of-thorns starfish</name>
    <dbReference type="NCBI Taxonomy" id="133434"/>
    <lineage>
        <taxon>Eukaryota</taxon>
        <taxon>Metazoa</taxon>
        <taxon>Echinodermata</taxon>
        <taxon>Eleutherozoa</taxon>
        <taxon>Asterozoa</taxon>
        <taxon>Asteroidea</taxon>
        <taxon>Valvatacea</taxon>
        <taxon>Valvatida</taxon>
        <taxon>Acanthasteridae</taxon>
        <taxon>Acanthaster</taxon>
    </lineage>
</organism>
<dbReference type="OrthoDB" id="167576at2759"/>
<evidence type="ECO:0000256" key="1">
    <source>
        <dbReference type="ARBA" id="ARBA00007623"/>
    </source>
</evidence>
<feature type="region of interest" description="Disordered" evidence="7">
    <location>
        <begin position="185"/>
        <end position="270"/>
    </location>
</feature>
<dbReference type="SUPFAM" id="SSF54001">
    <property type="entry name" value="Cysteine proteinases"/>
    <property type="match status" value="1"/>
</dbReference>
<dbReference type="InterPro" id="IPR036213">
    <property type="entry name" value="Calpain_III_sf"/>
</dbReference>
<proteinExistence type="inferred from homology"/>